<feature type="region of interest" description="Disordered" evidence="1">
    <location>
        <begin position="1"/>
        <end position="22"/>
    </location>
</feature>
<organism evidence="2 3">
    <name type="scientific">Chelonia mydas</name>
    <name type="common">Green sea-turtle</name>
    <name type="synonym">Chelonia agassizi</name>
    <dbReference type="NCBI Taxonomy" id="8469"/>
    <lineage>
        <taxon>Eukaryota</taxon>
        <taxon>Metazoa</taxon>
        <taxon>Chordata</taxon>
        <taxon>Craniata</taxon>
        <taxon>Vertebrata</taxon>
        <taxon>Euteleostomi</taxon>
        <taxon>Archelosauria</taxon>
        <taxon>Testudinata</taxon>
        <taxon>Testudines</taxon>
        <taxon>Cryptodira</taxon>
        <taxon>Durocryptodira</taxon>
        <taxon>Americhelydia</taxon>
        <taxon>Chelonioidea</taxon>
        <taxon>Cheloniidae</taxon>
        <taxon>Chelonia</taxon>
    </lineage>
</organism>
<dbReference type="EMBL" id="KB530910">
    <property type="protein sequence ID" value="EMP34911.1"/>
    <property type="molecule type" value="Genomic_DNA"/>
</dbReference>
<feature type="compositionally biased region" description="Basic and acidic residues" evidence="1">
    <location>
        <begin position="1"/>
        <end position="17"/>
    </location>
</feature>
<dbReference type="AlphaFoldDB" id="M7BAF4"/>
<evidence type="ECO:0000313" key="2">
    <source>
        <dbReference type="EMBL" id="EMP34911.1"/>
    </source>
</evidence>
<dbReference type="Proteomes" id="UP000031443">
    <property type="component" value="Unassembled WGS sequence"/>
</dbReference>
<protein>
    <submittedName>
        <fullName evidence="2">Uncharacterized protein</fullName>
    </submittedName>
</protein>
<gene>
    <name evidence="2" type="ORF">UY3_07945</name>
</gene>
<sequence>MKEERPEFNSLTHKEYSSDTMTSHIDVSSAPCGVSYYALVRYVPLTLFTPAALSKGQHDYSPESAVKRELAAQRTFEGAE</sequence>
<name>M7BAF4_CHEMY</name>
<evidence type="ECO:0000313" key="3">
    <source>
        <dbReference type="Proteomes" id="UP000031443"/>
    </source>
</evidence>
<keyword evidence="3" id="KW-1185">Reference proteome</keyword>
<reference evidence="3" key="1">
    <citation type="journal article" date="2013" name="Nat. Genet.">
        <title>The draft genomes of soft-shell turtle and green sea turtle yield insights into the development and evolution of the turtle-specific body plan.</title>
        <authorList>
            <person name="Wang Z."/>
            <person name="Pascual-Anaya J."/>
            <person name="Zadissa A."/>
            <person name="Li W."/>
            <person name="Niimura Y."/>
            <person name="Huang Z."/>
            <person name="Li C."/>
            <person name="White S."/>
            <person name="Xiong Z."/>
            <person name="Fang D."/>
            <person name="Wang B."/>
            <person name="Ming Y."/>
            <person name="Chen Y."/>
            <person name="Zheng Y."/>
            <person name="Kuraku S."/>
            <person name="Pignatelli M."/>
            <person name="Herrero J."/>
            <person name="Beal K."/>
            <person name="Nozawa M."/>
            <person name="Li Q."/>
            <person name="Wang J."/>
            <person name="Zhang H."/>
            <person name="Yu L."/>
            <person name="Shigenobu S."/>
            <person name="Wang J."/>
            <person name="Liu J."/>
            <person name="Flicek P."/>
            <person name="Searle S."/>
            <person name="Wang J."/>
            <person name="Kuratani S."/>
            <person name="Yin Y."/>
            <person name="Aken B."/>
            <person name="Zhang G."/>
            <person name="Irie N."/>
        </authorList>
    </citation>
    <scope>NUCLEOTIDE SEQUENCE [LARGE SCALE GENOMIC DNA]</scope>
</reference>
<evidence type="ECO:0000256" key="1">
    <source>
        <dbReference type="SAM" id="MobiDB-lite"/>
    </source>
</evidence>
<accession>M7BAF4</accession>
<proteinExistence type="predicted"/>